<dbReference type="AlphaFoldDB" id="A0A316GIS6"/>
<dbReference type="PANTHER" id="PTHR22911">
    <property type="entry name" value="ACYL-MALONYL CONDENSING ENZYME-RELATED"/>
    <property type="match status" value="1"/>
</dbReference>
<feature type="transmembrane region" description="Helical" evidence="6">
    <location>
        <begin position="28"/>
        <end position="48"/>
    </location>
</feature>
<sequence>MIPTPKATSPAAALAPVPPQAAQPVAGIIWMIVTGLCFVVVTASVKMVGTEVPAAQSAFLRFALGVVFLIPMWPAVRAATIDRKTWGLFGIRGLCHSISVVLWFFAMTRIPIADVTALNYLNPIYVMLLAVILLKERLGPWRIGAVGVAFLGTLVIVRPGFREIDIGHIAMLGTAVAMAASYFMAKVLSSRTKPEVVVFMLSVVVPILLLPYAWMVWVPIGWRELGLLTITAIFATAGHYTMTLAFTKAPLTVTQPVTFLQLIWATTLGVVVFGEAADVFVMLGGAMIIGAISVVTWREARRKSLITPPPDAPTA</sequence>
<feature type="transmembrane region" description="Helical" evidence="6">
    <location>
        <begin position="54"/>
        <end position="73"/>
    </location>
</feature>
<keyword evidence="4 6" id="KW-1133">Transmembrane helix</keyword>
<evidence type="ECO:0000259" key="7">
    <source>
        <dbReference type="Pfam" id="PF00892"/>
    </source>
</evidence>
<feature type="transmembrane region" description="Helical" evidence="6">
    <location>
        <begin position="85"/>
        <end position="105"/>
    </location>
</feature>
<feature type="transmembrane region" description="Helical" evidence="6">
    <location>
        <begin position="197"/>
        <end position="220"/>
    </location>
</feature>
<comment type="similarity">
    <text evidence="2">Belongs to the drug/metabolite transporter (DMT) superfamily. 10 TMS drug/metabolite exporter (DME) (TC 2.A.7.3) family.</text>
</comment>
<dbReference type="PANTHER" id="PTHR22911:SF6">
    <property type="entry name" value="SOLUTE CARRIER FAMILY 35 MEMBER G1"/>
    <property type="match status" value="1"/>
</dbReference>
<feature type="transmembrane region" description="Helical" evidence="6">
    <location>
        <begin position="226"/>
        <end position="246"/>
    </location>
</feature>
<evidence type="ECO:0000256" key="5">
    <source>
        <dbReference type="ARBA" id="ARBA00023136"/>
    </source>
</evidence>
<evidence type="ECO:0000313" key="9">
    <source>
        <dbReference type="Proteomes" id="UP000245708"/>
    </source>
</evidence>
<dbReference type="EMBL" id="QGGW01000003">
    <property type="protein sequence ID" value="PWK60997.1"/>
    <property type="molecule type" value="Genomic_DNA"/>
</dbReference>
<dbReference type="RefSeq" id="WP_342767624.1">
    <property type="nucleotide sequence ID" value="NZ_QGGW01000003.1"/>
</dbReference>
<reference evidence="8 9" key="1">
    <citation type="submission" date="2018-05" db="EMBL/GenBank/DDBJ databases">
        <title>Genomic Encyclopedia of Type Strains, Phase IV (KMG-IV): sequencing the most valuable type-strain genomes for metagenomic binning, comparative biology and taxonomic classification.</title>
        <authorList>
            <person name="Goeker M."/>
        </authorList>
    </citation>
    <scope>NUCLEOTIDE SEQUENCE [LARGE SCALE GENOMIC DNA]</scope>
    <source>
        <strain evidence="8 9">DSM 16097</strain>
    </source>
</reference>
<dbReference type="GO" id="GO:0016020">
    <property type="term" value="C:membrane"/>
    <property type="evidence" value="ECO:0007669"/>
    <property type="project" value="UniProtKB-SubCell"/>
</dbReference>
<organism evidence="8 9">
    <name type="scientific">Roseicyclus mahoneyensis</name>
    <dbReference type="NCBI Taxonomy" id="164332"/>
    <lineage>
        <taxon>Bacteria</taxon>
        <taxon>Pseudomonadati</taxon>
        <taxon>Pseudomonadota</taxon>
        <taxon>Alphaproteobacteria</taxon>
        <taxon>Rhodobacterales</taxon>
        <taxon>Roseobacteraceae</taxon>
        <taxon>Roseicyclus</taxon>
    </lineage>
</organism>
<dbReference type="Proteomes" id="UP000245708">
    <property type="component" value="Unassembled WGS sequence"/>
</dbReference>
<dbReference type="SUPFAM" id="SSF103481">
    <property type="entry name" value="Multidrug resistance efflux transporter EmrE"/>
    <property type="match status" value="2"/>
</dbReference>
<evidence type="ECO:0000256" key="6">
    <source>
        <dbReference type="SAM" id="Phobius"/>
    </source>
</evidence>
<comment type="subcellular location">
    <subcellularLocation>
        <location evidence="1">Membrane</location>
        <topology evidence="1">Multi-pass membrane protein</topology>
    </subcellularLocation>
</comment>
<evidence type="ECO:0000256" key="3">
    <source>
        <dbReference type="ARBA" id="ARBA00022692"/>
    </source>
</evidence>
<feature type="transmembrane region" description="Helical" evidence="6">
    <location>
        <begin position="141"/>
        <end position="160"/>
    </location>
</feature>
<keyword evidence="3 6" id="KW-0812">Transmembrane</keyword>
<gene>
    <name evidence="8" type="ORF">C7455_103197</name>
</gene>
<evidence type="ECO:0000256" key="1">
    <source>
        <dbReference type="ARBA" id="ARBA00004141"/>
    </source>
</evidence>
<evidence type="ECO:0000256" key="4">
    <source>
        <dbReference type="ARBA" id="ARBA00022989"/>
    </source>
</evidence>
<feature type="domain" description="EamA" evidence="7">
    <location>
        <begin position="166"/>
        <end position="296"/>
    </location>
</feature>
<proteinExistence type="inferred from homology"/>
<dbReference type="InterPro" id="IPR037185">
    <property type="entry name" value="EmrE-like"/>
</dbReference>
<dbReference type="Gene3D" id="1.10.3730.20">
    <property type="match status" value="1"/>
</dbReference>
<name>A0A316GIS6_9RHOB</name>
<feature type="transmembrane region" description="Helical" evidence="6">
    <location>
        <begin position="166"/>
        <end position="185"/>
    </location>
</feature>
<accession>A0A316GIS6</accession>
<dbReference type="Pfam" id="PF00892">
    <property type="entry name" value="EamA"/>
    <property type="match status" value="2"/>
</dbReference>
<feature type="transmembrane region" description="Helical" evidence="6">
    <location>
        <begin position="117"/>
        <end position="134"/>
    </location>
</feature>
<evidence type="ECO:0000256" key="2">
    <source>
        <dbReference type="ARBA" id="ARBA00009853"/>
    </source>
</evidence>
<comment type="caution">
    <text evidence="8">The sequence shown here is derived from an EMBL/GenBank/DDBJ whole genome shotgun (WGS) entry which is preliminary data.</text>
</comment>
<dbReference type="InterPro" id="IPR000620">
    <property type="entry name" value="EamA_dom"/>
</dbReference>
<keyword evidence="9" id="KW-1185">Reference proteome</keyword>
<feature type="transmembrane region" description="Helical" evidence="6">
    <location>
        <begin position="253"/>
        <end position="273"/>
    </location>
</feature>
<protein>
    <submittedName>
        <fullName evidence="8">EamA domain-containing membrane protein RarD</fullName>
    </submittedName>
</protein>
<feature type="domain" description="EamA" evidence="7">
    <location>
        <begin position="26"/>
        <end position="157"/>
    </location>
</feature>
<keyword evidence="5 6" id="KW-0472">Membrane</keyword>
<evidence type="ECO:0000313" key="8">
    <source>
        <dbReference type="EMBL" id="PWK60997.1"/>
    </source>
</evidence>